<evidence type="ECO:0000313" key="3">
    <source>
        <dbReference type="EMBL" id="KAK6950954.1"/>
    </source>
</evidence>
<feature type="region of interest" description="Disordered" evidence="1">
    <location>
        <begin position="136"/>
        <end position="159"/>
    </location>
</feature>
<comment type="caution">
    <text evidence="3">The sequence shown here is derived from an EMBL/GenBank/DDBJ whole genome shotgun (WGS) entry which is preliminary data.</text>
</comment>
<keyword evidence="2" id="KW-0472">Membrane</keyword>
<evidence type="ECO:0000256" key="2">
    <source>
        <dbReference type="SAM" id="Phobius"/>
    </source>
</evidence>
<feature type="transmembrane region" description="Helical" evidence="2">
    <location>
        <begin position="188"/>
        <end position="211"/>
    </location>
</feature>
<evidence type="ECO:0000313" key="4">
    <source>
        <dbReference type="Proteomes" id="UP001369815"/>
    </source>
</evidence>
<gene>
    <name evidence="3" type="ORF">Daesc_007482</name>
</gene>
<evidence type="ECO:0008006" key="5">
    <source>
        <dbReference type="Google" id="ProtNLM"/>
    </source>
</evidence>
<name>A0AAX6MEN9_9PEZI</name>
<dbReference type="AlphaFoldDB" id="A0AAX6MEN9"/>
<organism evidence="3 4">
    <name type="scientific">Daldinia eschscholtzii</name>
    <dbReference type="NCBI Taxonomy" id="292717"/>
    <lineage>
        <taxon>Eukaryota</taxon>
        <taxon>Fungi</taxon>
        <taxon>Dikarya</taxon>
        <taxon>Ascomycota</taxon>
        <taxon>Pezizomycotina</taxon>
        <taxon>Sordariomycetes</taxon>
        <taxon>Xylariomycetidae</taxon>
        <taxon>Xylariales</taxon>
        <taxon>Hypoxylaceae</taxon>
        <taxon>Daldinia</taxon>
    </lineage>
</organism>
<keyword evidence="4" id="KW-1185">Reference proteome</keyword>
<keyword evidence="2" id="KW-1133">Transmembrane helix</keyword>
<reference evidence="3 4" key="1">
    <citation type="journal article" date="2024" name="Front Chem Biol">
        <title>Unveiling the potential of Daldinia eschscholtzii MFLUCC 19-0629 through bioactivity and bioinformatics studies for enhanced sustainable agriculture production.</title>
        <authorList>
            <person name="Brooks S."/>
            <person name="Weaver J.A."/>
            <person name="Klomchit A."/>
            <person name="Alharthi S.A."/>
            <person name="Onlamun T."/>
            <person name="Nurani R."/>
            <person name="Vong T.K."/>
            <person name="Alberti F."/>
            <person name="Greco C."/>
        </authorList>
    </citation>
    <scope>NUCLEOTIDE SEQUENCE [LARGE SCALE GENOMIC DNA]</scope>
    <source>
        <strain evidence="3">MFLUCC 19-0629</strain>
    </source>
</reference>
<proteinExistence type="predicted"/>
<accession>A0AAX6MEN9</accession>
<sequence length="280" mass="28945">MLSDVKTARRATRLAVAQARSAGPTEYVAAQPKVLKIGYEKGVPTIRGVIRRAFRSVHGVSGDVAIGVRPCGGIDRSNEYCCDDGSTGVGSFACCSDESNIFAYDNITTLPTILATIPLDDVSTIAVDLTLSSAPPAGTTSDMSTGPLTSESTSKPTSTGSIAIQVTGASTVPTESESSPTNANISTALGAGLGVGLPVAAAIIGGIWFMIWRYKQKDTGGIEQEKEPQYGALDNVMVPGDNTPKLVSSPSSSGLYGVPSVRGANTHELPSNYYGRELPA</sequence>
<feature type="region of interest" description="Disordered" evidence="1">
    <location>
        <begin position="257"/>
        <end position="280"/>
    </location>
</feature>
<dbReference type="EMBL" id="JBANMG010000007">
    <property type="protein sequence ID" value="KAK6950954.1"/>
    <property type="molecule type" value="Genomic_DNA"/>
</dbReference>
<evidence type="ECO:0000256" key="1">
    <source>
        <dbReference type="SAM" id="MobiDB-lite"/>
    </source>
</evidence>
<protein>
    <recommendedName>
        <fullName evidence="5">Mid2 domain-containing protein</fullName>
    </recommendedName>
</protein>
<dbReference type="Proteomes" id="UP001369815">
    <property type="component" value="Unassembled WGS sequence"/>
</dbReference>
<keyword evidence="2" id="KW-0812">Transmembrane</keyword>